<feature type="signal peptide" evidence="2">
    <location>
        <begin position="1"/>
        <end position="21"/>
    </location>
</feature>
<evidence type="ECO:0000313" key="3">
    <source>
        <dbReference type="EMBL" id="KAK4246442.1"/>
    </source>
</evidence>
<protein>
    <submittedName>
        <fullName evidence="3">Uncharacterized protein</fullName>
    </submittedName>
</protein>
<sequence>MPSTLGSAVVVALLLLPGASALDFVPVDVPNGPNKLDECTTCPGLYRVVVRCQQIDSSGGEGEDIKDCICDNTWKGFYPFREACHRCMASSGDDFFNNLDKVMDGIYDACIISDEDSVKSDGLSICGGGYKYDYCVSLKDASDGDSWASIRERSNSDDAYFSNKTQSLNLAALDQTPICSATAPAAAEKSATTRHDETSSEDPSSRAQISYGSLNIYVLGVSTFAGIGLLA</sequence>
<keyword evidence="4" id="KW-1185">Reference proteome</keyword>
<reference evidence="3" key="1">
    <citation type="journal article" date="2023" name="Mol. Phylogenet. Evol.">
        <title>Genome-scale phylogeny and comparative genomics of the fungal order Sordariales.</title>
        <authorList>
            <person name="Hensen N."/>
            <person name="Bonometti L."/>
            <person name="Westerberg I."/>
            <person name="Brannstrom I.O."/>
            <person name="Guillou S."/>
            <person name="Cros-Aarteil S."/>
            <person name="Calhoun S."/>
            <person name="Haridas S."/>
            <person name="Kuo A."/>
            <person name="Mondo S."/>
            <person name="Pangilinan J."/>
            <person name="Riley R."/>
            <person name="LaButti K."/>
            <person name="Andreopoulos B."/>
            <person name="Lipzen A."/>
            <person name="Chen C."/>
            <person name="Yan M."/>
            <person name="Daum C."/>
            <person name="Ng V."/>
            <person name="Clum A."/>
            <person name="Steindorff A."/>
            <person name="Ohm R.A."/>
            <person name="Martin F."/>
            <person name="Silar P."/>
            <person name="Natvig D.O."/>
            <person name="Lalanne C."/>
            <person name="Gautier V."/>
            <person name="Ament-Velasquez S.L."/>
            <person name="Kruys A."/>
            <person name="Hutchinson M.I."/>
            <person name="Powell A.J."/>
            <person name="Barry K."/>
            <person name="Miller A.N."/>
            <person name="Grigoriev I.V."/>
            <person name="Debuchy R."/>
            <person name="Gladieux P."/>
            <person name="Hiltunen Thoren M."/>
            <person name="Johannesson H."/>
        </authorList>
    </citation>
    <scope>NUCLEOTIDE SEQUENCE</scope>
    <source>
        <strain evidence="3">CBS 359.72</strain>
    </source>
</reference>
<comment type="caution">
    <text evidence="3">The sequence shown here is derived from an EMBL/GenBank/DDBJ whole genome shotgun (WGS) entry which is preliminary data.</text>
</comment>
<evidence type="ECO:0000256" key="1">
    <source>
        <dbReference type="SAM" id="MobiDB-lite"/>
    </source>
</evidence>
<dbReference type="Proteomes" id="UP001303647">
    <property type="component" value="Unassembled WGS sequence"/>
</dbReference>
<feature type="region of interest" description="Disordered" evidence="1">
    <location>
        <begin position="187"/>
        <end position="206"/>
    </location>
</feature>
<evidence type="ECO:0000256" key="2">
    <source>
        <dbReference type="SAM" id="SignalP"/>
    </source>
</evidence>
<feature type="chain" id="PRO_5042995315" evidence="2">
    <location>
        <begin position="22"/>
        <end position="231"/>
    </location>
</feature>
<gene>
    <name evidence="3" type="ORF">C7999DRAFT_15433</name>
</gene>
<accession>A0AAN7CSF8</accession>
<keyword evidence="2" id="KW-0732">Signal</keyword>
<organism evidence="3 4">
    <name type="scientific">Corynascus novoguineensis</name>
    <dbReference type="NCBI Taxonomy" id="1126955"/>
    <lineage>
        <taxon>Eukaryota</taxon>
        <taxon>Fungi</taxon>
        <taxon>Dikarya</taxon>
        <taxon>Ascomycota</taxon>
        <taxon>Pezizomycotina</taxon>
        <taxon>Sordariomycetes</taxon>
        <taxon>Sordariomycetidae</taxon>
        <taxon>Sordariales</taxon>
        <taxon>Chaetomiaceae</taxon>
        <taxon>Corynascus</taxon>
    </lineage>
</organism>
<name>A0AAN7CSF8_9PEZI</name>
<reference evidence="3" key="2">
    <citation type="submission" date="2023-05" db="EMBL/GenBank/DDBJ databases">
        <authorList>
            <consortium name="Lawrence Berkeley National Laboratory"/>
            <person name="Steindorff A."/>
            <person name="Hensen N."/>
            <person name="Bonometti L."/>
            <person name="Westerberg I."/>
            <person name="Brannstrom I.O."/>
            <person name="Guillou S."/>
            <person name="Cros-Aarteil S."/>
            <person name="Calhoun S."/>
            <person name="Haridas S."/>
            <person name="Kuo A."/>
            <person name="Mondo S."/>
            <person name="Pangilinan J."/>
            <person name="Riley R."/>
            <person name="Labutti K."/>
            <person name="Andreopoulos B."/>
            <person name="Lipzen A."/>
            <person name="Chen C."/>
            <person name="Yanf M."/>
            <person name="Daum C."/>
            <person name="Ng V."/>
            <person name="Clum A."/>
            <person name="Ohm R."/>
            <person name="Martin F."/>
            <person name="Silar P."/>
            <person name="Natvig D."/>
            <person name="Lalanne C."/>
            <person name="Gautier V."/>
            <person name="Ament-Velasquez S.L."/>
            <person name="Kruys A."/>
            <person name="Hutchinson M.I."/>
            <person name="Powell A.J."/>
            <person name="Barry K."/>
            <person name="Miller A.N."/>
            <person name="Grigoriev I.V."/>
            <person name="Debuchy R."/>
            <person name="Gladieux P."/>
            <person name="Thoren M.H."/>
            <person name="Johannesson H."/>
        </authorList>
    </citation>
    <scope>NUCLEOTIDE SEQUENCE</scope>
    <source>
        <strain evidence="3">CBS 359.72</strain>
    </source>
</reference>
<dbReference type="EMBL" id="MU857674">
    <property type="protein sequence ID" value="KAK4246442.1"/>
    <property type="molecule type" value="Genomic_DNA"/>
</dbReference>
<proteinExistence type="predicted"/>
<evidence type="ECO:0000313" key="4">
    <source>
        <dbReference type="Proteomes" id="UP001303647"/>
    </source>
</evidence>
<dbReference type="AlphaFoldDB" id="A0AAN7CSF8"/>